<organism evidence="2 3">
    <name type="scientific">Spirosoma liriopis</name>
    <dbReference type="NCBI Taxonomy" id="2937440"/>
    <lineage>
        <taxon>Bacteria</taxon>
        <taxon>Pseudomonadati</taxon>
        <taxon>Bacteroidota</taxon>
        <taxon>Cytophagia</taxon>
        <taxon>Cytophagales</taxon>
        <taxon>Cytophagaceae</taxon>
        <taxon>Spirosoma</taxon>
    </lineage>
</organism>
<feature type="transmembrane region" description="Helical" evidence="1">
    <location>
        <begin position="109"/>
        <end position="129"/>
    </location>
</feature>
<reference evidence="2 3" key="1">
    <citation type="submission" date="2022-04" db="EMBL/GenBank/DDBJ databases">
        <title>Spirosoma sp. strain RP8 genome sequencing and assembly.</title>
        <authorList>
            <person name="Jung Y."/>
        </authorList>
    </citation>
    <scope>NUCLEOTIDE SEQUENCE [LARGE SCALE GENOMIC DNA]</scope>
    <source>
        <strain evidence="2 3">RP8</strain>
    </source>
</reference>
<evidence type="ECO:0000313" key="2">
    <source>
        <dbReference type="EMBL" id="MCK8494814.1"/>
    </source>
</evidence>
<protein>
    <submittedName>
        <fullName evidence="2">DUF3784 domain-containing protein</fullName>
    </submittedName>
</protein>
<dbReference type="RefSeq" id="WP_248479411.1">
    <property type="nucleotide sequence ID" value="NZ_JALPRF010000004.1"/>
</dbReference>
<evidence type="ECO:0000313" key="3">
    <source>
        <dbReference type="Proteomes" id="UP001202180"/>
    </source>
</evidence>
<keyword evidence="1" id="KW-1133">Transmembrane helix</keyword>
<sequence length="240" mass="26900">MLIVACILSIIFGLLGFIVTKSNAQYILTGYNTMSEQDRQAVSIDAYLKFFKRFHLTLALSLLGGVWLLSLKNNNWASLFMTVYPLVAYLYFLIRGTSFYQGPTQQKVGSYLTVGLLVLVIVVLIISSLKDLKSSELIINGQTLEIAGSYGFALNRHDVYKQKLVNQLPAIAYKANGFAAGDYAKGRFKTKDGRTVWLFVNKQASPFLLITSAKGDIYYNHDKTSVRVLSQQLARWLEAQ</sequence>
<dbReference type="EMBL" id="JALPRF010000004">
    <property type="protein sequence ID" value="MCK8494814.1"/>
    <property type="molecule type" value="Genomic_DNA"/>
</dbReference>
<keyword evidence="1" id="KW-0472">Membrane</keyword>
<comment type="caution">
    <text evidence="2">The sequence shown here is derived from an EMBL/GenBank/DDBJ whole genome shotgun (WGS) entry which is preliminary data.</text>
</comment>
<feature type="transmembrane region" description="Helical" evidence="1">
    <location>
        <begin position="50"/>
        <end position="69"/>
    </location>
</feature>
<accession>A0ABT0HRL7</accession>
<evidence type="ECO:0000256" key="1">
    <source>
        <dbReference type="SAM" id="Phobius"/>
    </source>
</evidence>
<keyword evidence="1" id="KW-0812">Transmembrane</keyword>
<gene>
    <name evidence="2" type="ORF">M0L20_23295</name>
</gene>
<dbReference type="InterPro" id="IPR017259">
    <property type="entry name" value="UCP037672"/>
</dbReference>
<dbReference type="Proteomes" id="UP001202180">
    <property type="component" value="Unassembled WGS sequence"/>
</dbReference>
<feature type="transmembrane region" description="Helical" evidence="1">
    <location>
        <begin position="76"/>
        <end position="94"/>
    </location>
</feature>
<name>A0ABT0HRL7_9BACT</name>
<keyword evidence="3" id="KW-1185">Reference proteome</keyword>
<dbReference type="Pfam" id="PF12650">
    <property type="entry name" value="DUF3784"/>
    <property type="match status" value="1"/>
</dbReference>
<proteinExistence type="predicted"/>